<dbReference type="EMBL" id="LKAM01000011">
    <property type="protein sequence ID" value="KUM46373.1"/>
    <property type="molecule type" value="Genomic_DNA"/>
</dbReference>
<evidence type="ECO:0000313" key="2">
    <source>
        <dbReference type="EMBL" id="KUM46373.1"/>
    </source>
</evidence>
<accession>A0A117NG78</accession>
<name>A0A117NG78_PICGL</name>
<proteinExistence type="predicted"/>
<keyword evidence="1" id="KW-1133">Transmembrane helix</keyword>
<dbReference type="AlphaFoldDB" id="A0A117NG78"/>
<reference evidence="2" key="1">
    <citation type="journal article" date="2015" name="Genome Biol. Evol.">
        <title>Organellar Genomes of White Spruce (Picea glauca): Assembly and Annotation.</title>
        <authorList>
            <person name="Jackman S.D."/>
            <person name="Warren R.L."/>
            <person name="Gibb E.A."/>
            <person name="Vandervalk B.P."/>
            <person name="Mohamadi H."/>
            <person name="Chu J."/>
            <person name="Raymond A."/>
            <person name="Pleasance S."/>
            <person name="Coope R."/>
            <person name="Wildung M.R."/>
            <person name="Ritland C.E."/>
            <person name="Bousquet J."/>
            <person name="Jones S.J."/>
            <person name="Bohlmann J."/>
            <person name="Birol I."/>
        </authorList>
    </citation>
    <scope>NUCLEOTIDE SEQUENCE [LARGE SCALE GENOMIC DNA]</scope>
    <source>
        <tissue evidence="2">Flushing bud</tissue>
    </source>
</reference>
<protein>
    <submittedName>
        <fullName evidence="2">Uncharacterized protein</fullName>
    </submittedName>
</protein>
<geneLocation type="mitochondrion" evidence="2"/>
<organism evidence="2">
    <name type="scientific">Picea glauca</name>
    <name type="common">White spruce</name>
    <name type="synonym">Pinus glauca</name>
    <dbReference type="NCBI Taxonomy" id="3330"/>
    <lineage>
        <taxon>Eukaryota</taxon>
        <taxon>Viridiplantae</taxon>
        <taxon>Streptophyta</taxon>
        <taxon>Embryophyta</taxon>
        <taxon>Tracheophyta</taxon>
        <taxon>Spermatophyta</taxon>
        <taxon>Pinopsida</taxon>
        <taxon>Pinidae</taxon>
        <taxon>Conifers I</taxon>
        <taxon>Pinales</taxon>
        <taxon>Pinaceae</taxon>
        <taxon>Picea</taxon>
    </lineage>
</organism>
<sequence>MWVIISYQVSHAVITLLLLCLTYIYILPPSLCLIALYMFHFTRTCKHISLLVYTP</sequence>
<feature type="transmembrane region" description="Helical" evidence="1">
    <location>
        <begin position="12"/>
        <end position="39"/>
    </location>
</feature>
<keyword evidence="1" id="KW-0472">Membrane</keyword>
<keyword evidence="2" id="KW-0496">Mitochondrion</keyword>
<comment type="caution">
    <text evidence="2">The sequence shown here is derived from an EMBL/GenBank/DDBJ whole genome shotgun (WGS) entry which is preliminary data.</text>
</comment>
<keyword evidence="1" id="KW-0812">Transmembrane</keyword>
<gene>
    <name evidence="2" type="ORF">ABT39_MTgene1472</name>
</gene>
<evidence type="ECO:0000256" key="1">
    <source>
        <dbReference type="SAM" id="Phobius"/>
    </source>
</evidence>